<protein>
    <recommendedName>
        <fullName evidence="6">Leucine-rich repeat domain-containing protein</fullName>
    </recommendedName>
</protein>
<evidence type="ECO:0008006" key="6">
    <source>
        <dbReference type="Google" id="ProtNLM"/>
    </source>
</evidence>
<dbReference type="AlphaFoldDB" id="A0A7Y3SWB8"/>
<evidence type="ECO:0000256" key="2">
    <source>
        <dbReference type="ARBA" id="ARBA00022737"/>
    </source>
</evidence>
<dbReference type="InterPro" id="IPR052574">
    <property type="entry name" value="CDIRP"/>
</dbReference>
<dbReference type="PANTHER" id="PTHR47566">
    <property type="match status" value="1"/>
</dbReference>
<dbReference type="Gene3D" id="3.80.10.10">
    <property type="entry name" value="Ribonuclease Inhibitor"/>
    <property type="match status" value="1"/>
</dbReference>
<evidence type="ECO:0000313" key="4">
    <source>
        <dbReference type="EMBL" id="NNU76565.1"/>
    </source>
</evidence>
<reference evidence="4 5" key="1">
    <citation type="submission" date="2020-05" db="EMBL/GenBank/DDBJ databases">
        <title>Complete genome of Clostridium estertheticum subspecies estertheticum, isolated from Vacuum packed lamb meat from New Zealand imported to Switzerland.</title>
        <authorList>
            <person name="Wambui J."/>
            <person name="Stevens M.J.A."/>
            <person name="Stephan R."/>
        </authorList>
    </citation>
    <scope>NUCLEOTIDE SEQUENCE [LARGE SCALE GENOMIC DNA]</scope>
    <source>
        <strain evidence="4 5">CEST001</strain>
    </source>
</reference>
<comment type="caution">
    <text evidence="4">The sequence shown here is derived from an EMBL/GenBank/DDBJ whole genome shotgun (WGS) entry which is preliminary data.</text>
</comment>
<name>A0A7Y3SWB8_9CLOT</name>
<dbReference type="Proteomes" id="UP000531659">
    <property type="component" value="Unassembled WGS sequence"/>
</dbReference>
<keyword evidence="2" id="KW-0677">Repeat</keyword>
<organism evidence="4 5">
    <name type="scientific">Clostridium estertheticum</name>
    <dbReference type="NCBI Taxonomy" id="238834"/>
    <lineage>
        <taxon>Bacteria</taxon>
        <taxon>Bacillati</taxon>
        <taxon>Bacillota</taxon>
        <taxon>Clostridia</taxon>
        <taxon>Eubacteriales</taxon>
        <taxon>Clostridiaceae</taxon>
        <taxon>Clostridium</taxon>
    </lineage>
</organism>
<dbReference type="PANTHER" id="PTHR47566:SF1">
    <property type="entry name" value="PROTEIN NUD1"/>
    <property type="match status" value="1"/>
</dbReference>
<dbReference type="EMBL" id="JABEYB010000008">
    <property type="protein sequence ID" value="NNU76565.1"/>
    <property type="molecule type" value="Genomic_DNA"/>
</dbReference>
<evidence type="ECO:0000313" key="5">
    <source>
        <dbReference type="Proteomes" id="UP000531659"/>
    </source>
</evidence>
<dbReference type="GO" id="GO:0035591">
    <property type="term" value="F:signaling adaptor activity"/>
    <property type="evidence" value="ECO:0007669"/>
    <property type="project" value="TreeGrafter"/>
</dbReference>
<dbReference type="InterPro" id="IPR032675">
    <property type="entry name" value="LRR_dom_sf"/>
</dbReference>
<gene>
    <name evidence="4" type="ORF">HLQ16_11540</name>
</gene>
<evidence type="ECO:0000256" key="3">
    <source>
        <dbReference type="SAM" id="SignalP"/>
    </source>
</evidence>
<dbReference type="SUPFAM" id="SSF52058">
    <property type="entry name" value="L domain-like"/>
    <property type="match status" value="1"/>
</dbReference>
<feature type="chain" id="PRO_5039543283" description="Leucine-rich repeat domain-containing protein" evidence="3">
    <location>
        <begin position="26"/>
        <end position="305"/>
    </location>
</feature>
<keyword evidence="3" id="KW-0732">Signal</keyword>
<feature type="signal peptide" evidence="3">
    <location>
        <begin position="1"/>
        <end position="25"/>
    </location>
</feature>
<proteinExistence type="predicted"/>
<evidence type="ECO:0000256" key="1">
    <source>
        <dbReference type="ARBA" id="ARBA00022614"/>
    </source>
</evidence>
<dbReference type="RefSeq" id="WP_171297245.1">
    <property type="nucleotide sequence ID" value="NZ_CP087102.1"/>
</dbReference>
<keyword evidence="1" id="KW-0433">Leucine-rich repeat</keyword>
<sequence length="305" mass="32512">MKKKIINTFLVSLMIAGTTSFSAFATTANGSVVIGDKTFDLAYANDATNLTEINNAIIQGGAIYVKDFSGDWIDNTTGKTVEESVISGETSTGAISDNTDITSKFTDTNFKTAVYGLIGKTSPDPILYSDVKSITDVSLDNEEIGSLSGIEYFTELKTLVCDANLTSLDVSKNTELVFLSCVDNQLTSLDVSKNTELINLFCAGNQLTSLDVSNNETLTNLNCYSNQLTSLDVSKNAALTVLGCGDNQLTSLEVSKNEALTALYCEGNQLTILDVSKNTSLGDLNCDNNTALIGLDSDRTAITHV</sequence>
<accession>A0A7Y3SWB8</accession>